<gene>
    <name evidence="2" type="ORF">BCF44_102108</name>
</gene>
<name>A0A3E0I5G9_9PSEU</name>
<organism evidence="2 3">
    <name type="scientific">Kutzneria buriramensis</name>
    <dbReference type="NCBI Taxonomy" id="1045776"/>
    <lineage>
        <taxon>Bacteria</taxon>
        <taxon>Bacillati</taxon>
        <taxon>Actinomycetota</taxon>
        <taxon>Actinomycetes</taxon>
        <taxon>Pseudonocardiales</taxon>
        <taxon>Pseudonocardiaceae</taxon>
        <taxon>Kutzneria</taxon>
    </lineage>
</organism>
<reference evidence="2 3" key="1">
    <citation type="submission" date="2018-08" db="EMBL/GenBank/DDBJ databases">
        <title>Genomic Encyclopedia of Archaeal and Bacterial Type Strains, Phase II (KMG-II): from individual species to whole genera.</title>
        <authorList>
            <person name="Goeker M."/>
        </authorList>
    </citation>
    <scope>NUCLEOTIDE SEQUENCE [LARGE SCALE GENOMIC DNA]</scope>
    <source>
        <strain evidence="2 3">DSM 45791</strain>
    </source>
</reference>
<dbReference type="InterPro" id="IPR000182">
    <property type="entry name" value="GNAT_dom"/>
</dbReference>
<dbReference type="AlphaFoldDB" id="A0A3E0I5G9"/>
<dbReference type="SUPFAM" id="SSF55729">
    <property type="entry name" value="Acyl-CoA N-acyltransferases (Nat)"/>
    <property type="match status" value="1"/>
</dbReference>
<dbReference type="OrthoDB" id="9814648at2"/>
<dbReference type="EMBL" id="QUNO01000002">
    <property type="protein sequence ID" value="REH53887.1"/>
    <property type="molecule type" value="Genomic_DNA"/>
</dbReference>
<feature type="domain" description="N-acetyltransferase" evidence="1">
    <location>
        <begin position="7"/>
        <end position="172"/>
    </location>
</feature>
<evidence type="ECO:0000313" key="2">
    <source>
        <dbReference type="EMBL" id="REH53887.1"/>
    </source>
</evidence>
<keyword evidence="3" id="KW-1185">Reference proteome</keyword>
<dbReference type="Proteomes" id="UP000256269">
    <property type="component" value="Unassembled WGS sequence"/>
</dbReference>
<dbReference type="RefSeq" id="WP_116173003.1">
    <property type="nucleotide sequence ID" value="NZ_CP144375.1"/>
</dbReference>
<protein>
    <submittedName>
        <fullName evidence="2">RimJ/RimL family protein N-acetyltransferase</fullName>
    </submittedName>
</protein>
<dbReference type="GO" id="GO:0016747">
    <property type="term" value="F:acyltransferase activity, transferring groups other than amino-acyl groups"/>
    <property type="evidence" value="ECO:0007669"/>
    <property type="project" value="InterPro"/>
</dbReference>
<proteinExistence type="predicted"/>
<keyword evidence="2" id="KW-0808">Transferase</keyword>
<dbReference type="Pfam" id="PF13302">
    <property type="entry name" value="Acetyltransf_3"/>
    <property type="match status" value="1"/>
</dbReference>
<dbReference type="PANTHER" id="PTHR43415">
    <property type="entry name" value="SPERMIDINE N(1)-ACETYLTRANSFERASE"/>
    <property type="match status" value="1"/>
</dbReference>
<dbReference type="PROSITE" id="PS51186">
    <property type="entry name" value="GNAT"/>
    <property type="match status" value="1"/>
</dbReference>
<dbReference type="Gene3D" id="3.40.630.30">
    <property type="match status" value="1"/>
</dbReference>
<evidence type="ECO:0000259" key="1">
    <source>
        <dbReference type="PROSITE" id="PS51186"/>
    </source>
</evidence>
<dbReference type="InterPro" id="IPR016181">
    <property type="entry name" value="Acyl_CoA_acyltransferase"/>
</dbReference>
<dbReference type="PANTHER" id="PTHR43415:SF3">
    <property type="entry name" value="GNAT-FAMILY ACETYLTRANSFERASE"/>
    <property type="match status" value="1"/>
</dbReference>
<comment type="caution">
    <text evidence="2">The sequence shown here is derived from an EMBL/GenBank/DDBJ whole genome shotgun (WGS) entry which is preliminary data.</text>
</comment>
<accession>A0A3E0I5G9</accession>
<evidence type="ECO:0000313" key="3">
    <source>
        <dbReference type="Proteomes" id="UP000256269"/>
    </source>
</evidence>
<sequence>MLTGKLVRLRALEPSDAEALHRWNSDPGAIQWMINEYPESLAQLTKRLGEDRPRNTYDKLILCIETLTDRTPIGAIALTDAEPENGRAELDVYIGEAEYRNGGYGTDAIRVICRYGFDQMRLHGISLWVVPENEAARHVYKKLGFVEEGRERERFRRDGKWYDLIVMSLLEGELVDD</sequence>